<feature type="transmembrane region" description="Helical" evidence="1">
    <location>
        <begin position="20"/>
        <end position="37"/>
    </location>
</feature>
<keyword evidence="1" id="KW-0472">Membrane</keyword>
<feature type="transmembrane region" description="Helical" evidence="1">
    <location>
        <begin position="44"/>
        <end position="63"/>
    </location>
</feature>
<keyword evidence="1" id="KW-0812">Transmembrane</keyword>
<keyword evidence="1" id="KW-1133">Transmembrane helix</keyword>
<reference evidence="2" key="1">
    <citation type="journal article" date="2020" name="mSystems">
        <title>Genome- and Community-Level Interaction Insights into Carbon Utilization and Element Cycling Functions of Hydrothermarchaeota in Hydrothermal Sediment.</title>
        <authorList>
            <person name="Zhou Z."/>
            <person name="Liu Y."/>
            <person name="Xu W."/>
            <person name="Pan J."/>
            <person name="Luo Z.H."/>
            <person name="Li M."/>
        </authorList>
    </citation>
    <scope>NUCLEOTIDE SEQUENCE [LARGE SCALE GENOMIC DNA]</scope>
    <source>
        <strain evidence="2">SpSt-418</strain>
    </source>
</reference>
<dbReference type="InterPro" id="IPR018719">
    <property type="entry name" value="DUF2243_membrane"/>
</dbReference>
<dbReference type="EMBL" id="DSRU01000417">
    <property type="protein sequence ID" value="HFN01524.1"/>
    <property type="molecule type" value="Genomic_DNA"/>
</dbReference>
<gene>
    <name evidence="2" type="ORF">ENR64_28015</name>
</gene>
<organism evidence="2">
    <name type="scientific">Oscillatoriales cyanobacterium SpSt-418</name>
    <dbReference type="NCBI Taxonomy" id="2282169"/>
    <lineage>
        <taxon>Bacteria</taxon>
        <taxon>Bacillati</taxon>
        <taxon>Cyanobacteriota</taxon>
        <taxon>Cyanophyceae</taxon>
        <taxon>Oscillatoriophycideae</taxon>
        <taxon>Oscillatoriales</taxon>
    </lineage>
</organism>
<evidence type="ECO:0000313" key="2">
    <source>
        <dbReference type="EMBL" id="HFN01524.1"/>
    </source>
</evidence>
<protein>
    <submittedName>
        <fullName evidence="2">DUF2243 domain-containing protein</fullName>
    </submittedName>
</protein>
<name>A0A7C3KIP5_9CYAN</name>
<proteinExistence type="predicted"/>
<accession>A0A7C3KIP5</accession>
<sequence>MLSPVKGMELNTLGDGLFHLFDWLLTLLGLGLLWRAGQNRSNTWSGNILFGSLLLGAGLFNFVEGIIDHHLLGIHHLKPGIHQGLWDLGFLASGILLIGIGLILIQPAKLEQST</sequence>
<evidence type="ECO:0000256" key="1">
    <source>
        <dbReference type="SAM" id="Phobius"/>
    </source>
</evidence>
<dbReference type="AlphaFoldDB" id="A0A7C3KIP5"/>
<feature type="transmembrane region" description="Helical" evidence="1">
    <location>
        <begin position="83"/>
        <end position="105"/>
    </location>
</feature>
<dbReference type="Pfam" id="PF10002">
    <property type="entry name" value="DUF2243"/>
    <property type="match status" value="1"/>
</dbReference>
<comment type="caution">
    <text evidence="2">The sequence shown here is derived from an EMBL/GenBank/DDBJ whole genome shotgun (WGS) entry which is preliminary data.</text>
</comment>